<evidence type="ECO:0000256" key="7">
    <source>
        <dbReference type="ARBA" id="ARBA00022927"/>
    </source>
</evidence>
<keyword evidence="3" id="KW-0813">Transport</keyword>
<dbReference type="Pfam" id="PF05134">
    <property type="entry name" value="T2SSL"/>
    <property type="match status" value="1"/>
</dbReference>
<keyword evidence="5" id="KW-0997">Cell inner membrane</keyword>
<keyword evidence="4" id="KW-1003">Cell membrane</keyword>
<accession>A0AAU7YA69</accession>
<dbReference type="Gene3D" id="3.30.420.380">
    <property type="match status" value="1"/>
</dbReference>
<name>A0AAU7YA69_9PSED</name>
<evidence type="ECO:0000256" key="6">
    <source>
        <dbReference type="ARBA" id="ARBA00022692"/>
    </source>
</evidence>
<dbReference type="InterPro" id="IPR024230">
    <property type="entry name" value="GspL_cyto_dom"/>
</dbReference>
<organism evidence="12">
    <name type="scientific">Pseudomonas solani</name>
    <dbReference type="NCBI Taxonomy" id="2731552"/>
    <lineage>
        <taxon>Bacteria</taxon>
        <taxon>Pseudomonadati</taxon>
        <taxon>Pseudomonadota</taxon>
        <taxon>Gammaproteobacteria</taxon>
        <taxon>Pseudomonadales</taxon>
        <taxon>Pseudomonadaceae</taxon>
        <taxon>Pseudomonas</taxon>
    </lineage>
</organism>
<comment type="subcellular location">
    <subcellularLocation>
        <location evidence="1">Cell inner membrane</location>
        <topology evidence="1">Single-pass membrane protein</topology>
    </subcellularLocation>
</comment>
<evidence type="ECO:0000256" key="4">
    <source>
        <dbReference type="ARBA" id="ARBA00022475"/>
    </source>
</evidence>
<dbReference type="SUPFAM" id="SSF53067">
    <property type="entry name" value="Actin-like ATPase domain"/>
    <property type="match status" value="1"/>
</dbReference>
<dbReference type="PIRSF" id="PIRSF015761">
    <property type="entry name" value="Protein_L"/>
    <property type="match status" value="1"/>
</dbReference>
<dbReference type="CDD" id="cd24017">
    <property type="entry name" value="ASKHA_T2SSL_N"/>
    <property type="match status" value="1"/>
</dbReference>
<evidence type="ECO:0000256" key="5">
    <source>
        <dbReference type="ARBA" id="ARBA00022519"/>
    </source>
</evidence>
<evidence type="ECO:0000256" key="9">
    <source>
        <dbReference type="ARBA" id="ARBA00023136"/>
    </source>
</evidence>
<evidence type="ECO:0000256" key="8">
    <source>
        <dbReference type="ARBA" id="ARBA00022989"/>
    </source>
</evidence>
<dbReference type="GO" id="GO:0015628">
    <property type="term" value="P:protein secretion by the type II secretion system"/>
    <property type="evidence" value="ECO:0007669"/>
    <property type="project" value="InterPro"/>
</dbReference>
<evidence type="ECO:0000259" key="10">
    <source>
        <dbReference type="Pfam" id="PF05134"/>
    </source>
</evidence>
<keyword evidence="7" id="KW-0653">Protein transport</keyword>
<comment type="similarity">
    <text evidence="2">Belongs to the GSP L family.</text>
</comment>
<evidence type="ECO:0000313" key="12">
    <source>
        <dbReference type="EMBL" id="XBY66606.1"/>
    </source>
</evidence>
<sequence>MHAWLHLATPHDDSPLTWWLDAHAPEQGDLHQAATALAGQRLTLLLPAEAASTHEVEVPARSGRWLRQALRSALEERLLDDIDNLHLARGPLLEGRRCRVIALDRAWLQGCLARLAQHGLVPSRIHLDADCLPAGEPCALYCAGRWLLGGGAGQCAALPDGQWDTLAVLLPEGLIRREESPWPLLVEGAPRAIDLRQGEFAQRNGKRVPVGALALVAVLAGGAQLAQDLLHRHWLEQGSATLQQANLDEWQRRFPEERRVVDLGRQVQARLVTAQRPAQGLANSLESLANSWSAGGGSLARVQRLDYQAGEGWTLRVEAGSFADIERLREGLASQGLEVQADSSVRSAQGVSTRLRIAE</sequence>
<evidence type="ECO:0000256" key="1">
    <source>
        <dbReference type="ARBA" id="ARBA00004377"/>
    </source>
</evidence>
<evidence type="ECO:0000256" key="2">
    <source>
        <dbReference type="ARBA" id="ARBA00005318"/>
    </source>
</evidence>
<keyword evidence="9" id="KW-0472">Membrane</keyword>
<dbReference type="Gene3D" id="3.30.1360.100">
    <property type="entry name" value="General secretion pathway protein M, EpsM"/>
    <property type="match status" value="1"/>
</dbReference>
<dbReference type="InterPro" id="IPR007812">
    <property type="entry name" value="T2SS_protein-GspL"/>
</dbReference>
<dbReference type="EMBL" id="CP158373">
    <property type="protein sequence ID" value="XBY66606.1"/>
    <property type="molecule type" value="Genomic_DNA"/>
</dbReference>
<reference evidence="12" key="1">
    <citation type="submission" date="2023-08" db="EMBL/GenBank/DDBJ databases">
        <title>Increased levels of nutrients transform a symbiont into a lethal pathobiont.</title>
        <authorList>
            <person name="Lachnit T."/>
            <person name="Ulrich L."/>
            <person name="Willmer F.M."/>
            <person name="Hasenbein T."/>
            <person name="Steiner L.X."/>
            <person name="Wolters M."/>
            <person name="Herbst E.M."/>
            <person name="Deines P."/>
        </authorList>
    </citation>
    <scope>NUCLEOTIDE SEQUENCE</scope>
    <source>
        <strain evidence="12">T3</strain>
    </source>
</reference>
<dbReference type="GO" id="GO:0005886">
    <property type="term" value="C:plasma membrane"/>
    <property type="evidence" value="ECO:0007669"/>
    <property type="project" value="UniProtKB-SubCell"/>
</dbReference>
<evidence type="ECO:0000256" key="3">
    <source>
        <dbReference type="ARBA" id="ARBA00022448"/>
    </source>
</evidence>
<gene>
    <name evidence="12" type="primary">gspL</name>
    <name evidence="12" type="ORF">ABS648_12840</name>
</gene>
<dbReference type="NCBIfam" id="TIGR01709">
    <property type="entry name" value="typeII_sec_gspL"/>
    <property type="match status" value="1"/>
</dbReference>
<feature type="domain" description="GspL cytoplasmic actin-ATPase-like" evidence="10">
    <location>
        <begin position="37"/>
        <end position="169"/>
    </location>
</feature>
<keyword evidence="6" id="KW-0812">Transmembrane</keyword>
<feature type="domain" description="GspL periplasmic" evidence="11">
    <location>
        <begin position="213"/>
        <end position="357"/>
    </location>
</feature>
<dbReference type="InterPro" id="IPR043129">
    <property type="entry name" value="ATPase_NBD"/>
</dbReference>
<evidence type="ECO:0000259" key="11">
    <source>
        <dbReference type="Pfam" id="PF12693"/>
    </source>
</evidence>
<dbReference type="Pfam" id="PF12693">
    <property type="entry name" value="GspL_C"/>
    <property type="match status" value="1"/>
</dbReference>
<proteinExistence type="inferred from homology"/>
<dbReference type="GO" id="GO:0015627">
    <property type="term" value="C:type II protein secretion system complex"/>
    <property type="evidence" value="ECO:0007669"/>
    <property type="project" value="InterPro"/>
</dbReference>
<dbReference type="AlphaFoldDB" id="A0AAU7YA69"/>
<dbReference type="InterPro" id="IPR025691">
    <property type="entry name" value="GspL_pp_dom"/>
</dbReference>
<keyword evidence="8" id="KW-1133">Transmembrane helix</keyword>
<dbReference type="GO" id="GO:0009276">
    <property type="term" value="C:Gram-negative-bacterium-type cell wall"/>
    <property type="evidence" value="ECO:0007669"/>
    <property type="project" value="InterPro"/>
</dbReference>
<protein>
    <submittedName>
        <fullName evidence="12">Type II secretion system protein GspL</fullName>
    </submittedName>
</protein>
<dbReference type="RefSeq" id="WP_350448372.1">
    <property type="nucleotide sequence ID" value="NZ_CP158373.1"/>
</dbReference>